<dbReference type="InterPro" id="IPR004838">
    <property type="entry name" value="NHTrfase_class1_PyrdxlP-BS"/>
</dbReference>
<dbReference type="PRINTS" id="PR00753">
    <property type="entry name" value="ACCSYNTHASE"/>
</dbReference>
<dbReference type="Pfam" id="PF00155">
    <property type="entry name" value="Aminotran_1_2"/>
    <property type="match status" value="1"/>
</dbReference>
<proteinExistence type="inferred from homology"/>
<accession>A0A660S9L8</accession>
<dbReference type="EC" id="2.6.1.-" evidence="6"/>
<dbReference type="InterPro" id="IPR015422">
    <property type="entry name" value="PyrdxlP-dep_Trfase_small"/>
</dbReference>
<dbReference type="EMBL" id="QNBC01000020">
    <property type="protein sequence ID" value="RKX67407.1"/>
    <property type="molecule type" value="Genomic_DNA"/>
</dbReference>
<comment type="similarity">
    <text evidence="2 6">Belongs to the class-I pyridoxal-phosphate-dependent aminotransferase family.</text>
</comment>
<dbReference type="PROSITE" id="PS00105">
    <property type="entry name" value="AA_TRANSFER_CLASS_1"/>
    <property type="match status" value="1"/>
</dbReference>
<dbReference type="InterPro" id="IPR015421">
    <property type="entry name" value="PyrdxlP-dep_Trfase_major"/>
</dbReference>
<keyword evidence="4 6" id="KW-0808">Transferase</keyword>
<dbReference type="PANTHER" id="PTHR46383">
    <property type="entry name" value="ASPARTATE AMINOTRANSFERASE"/>
    <property type="match status" value="1"/>
</dbReference>
<comment type="caution">
    <text evidence="8">The sequence shown here is derived from an EMBL/GenBank/DDBJ whole genome shotgun (WGS) entry which is preliminary data.</text>
</comment>
<dbReference type="Gene3D" id="3.90.1150.10">
    <property type="entry name" value="Aspartate Aminotransferase, domain 1"/>
    <property type="match status" value="1"/>
</dbReference>
<dbReference type="AlphaFoldDB" id="A0A660S9L8"/>
<evidence type="ECO:0000256" key="1">
    <source>
        <dbReference type="ARBA" id="ARBA00001933"/>
    </source>
</evidence>
<dbReference type="CDD" id="cd00609">
    <property type="entry name" value="AAT_like"/>
    <property type="match status" value="1"/>
</dbReference>
<evidence type="ECO:0000256" key="3">
    <source>
        <dbReference type="ARBA" id="ARBA00022576"/>
    </source>
</evidence>
<sequence>MSLNISNRIKGMQASPIRKLIPYADEAKKRGIHVYHLNIGQPDIETPRYIIEGMKNYKDKVLRYGPSNGLEALRVEISRYLGKKGIEMGEDNIFVTTAGSEAIIFSLMTICDPGDEIIIPEPFYTNYNGFAQQANVKIVPVTSKVENGFHLPDEEEIISKISKKTKGILICSPNNPTGTILTMEEMQRLVNIAKKHNLYILSDEVYREFTFDNRKHVSIFDLEGVEELAIMMDSISKRFSACGARIGYIATKNENILKGIMKLGQARLCPPTVEQIGAIEGFKHMDEFMGPMIEEYERRRNVVYDYIEKIEGAFTMKPEGAFYTVVRIPVDDAEKFTVFMLKDFNLNGKTTMVAPAEGFYASKGIGRNEIRIAYVLNERDLEDAMNVLEAGLRSYNNR</sequence>
<gene>
    <name evidence="8" type="ORF">DRP44_02460</name>
</gene>
<evidence type="ECO:0000313" key="8">
    <source>
        <dbReference type="EMBL" id="RKX67407.1"/>
    </source>
</evidence>
<dbReference type="PANTHER" id="PTHR46383:SF1">
    <property type="entry name" value="ASPARTATE AMINOTRANSFERASE"/>
    <property type="match status" value="1"/>
</dbReference>
<evidence type="ECO:0000256" key="2">
    <source>
        <dbReference type="ARBA" id="ARBA00007441"/>
    </source>
</evidence>
<feature type="domain" description="Aminotransferase class I/classII large" evidence="7">
    <location>
        <begin position="34"/>
        <end position="386"/>
    </location>
</feature>
<name>A0A660S9L8_UNCT6</name>
<keyword evidence="3 6" id="KW-0032">Aminotransferase</keyword>
<protein>
    <recommendedName>
        <fullName evidence="6">Aminotransferase</fullName>
        <ecNumber evidence="6">2.6.1.-</ecNumber>
    </recommendedName>
</protein>
<dbReference type="GO" id="GO:0006520">
    <property type="term" value="P:amino acid metabolic process"/>
    <property type="evidence" value="ECO:0007669"/>
    <property type="project" value="InterPro"/>
</dbReference>
<dbReference type="Proteomes" id="UP000282321">
    <property type="component" value="Unassembled WGS sequence"/>
</dbReference>
<dbReference type="InterPro" id="IPR015424">
    <property type="entry name" value="PyrdxlP-dep_Trfase"/>
</dbReference>
<evidence type="ECO:0000313" key="9">
    <source>
        <dbReference type="Proteomes" id="UP000282321"/>
    </source>
</evidence>
<evidence type="ECO:0000256" key="5">
    <source>
        <dbReference type="ARBA" id="ARBA00022898"/>
    </source>
</evidence>
<keyword evidence="5" id="KW-0663">Pyridoxal phosphate</keyword>
<comment type="cofactor">
    <cofactor evidence="1 6">
        <name>pyridoxal 5'-phosphate</name>
        <dbReference type="ChEBI" id="CHEBI:597326"/>
    </cofactor>
</comment>
<dbReference type="SUPFAM" id="SSF53383">
    <property type="entry name" value="PLP-dependent transferases"/>
    <property type="match status" value="1"/>
</dbReference>
<evidence type="ECO:0000256" key="4">
    <source>
        <dbReference type="ARBA" id="ARBA00022679"/>
    </source>
</evidence>
<dbReference type="InterPro" id="IPR004839">
    <property type="entry name" value="Aminotransferase_I/II_large"/>
</dbReference>
<dbReference type="Gene3D" id="3.40.640.10">
    <property type="entry name" value="Type I PLP-dependent aspartate aminotransferase-like (Major domain)"/>
    <property type="match status" value="1"/>
</dbReference>
<dbReference type="NCBIfam" id="NF005744">
    <property type="entry name" value="PRK07568.1"/>
    <property type="match status" value="1"/>
</dbReference>
<evidence type="ECO:0000256" key="6">
    <source>
        <dbReference type="RuleBase" id="RU000481"/>
    </source>
</evidence>
<organism evidence="8 9">
    <name type="scientific">candidate division TA06 bacterium</name>
    <dbReference type="NCBI Taxonomy" id="2250710"/>
    <lineage>
        <taxon>Bacteria</taxon>
        <taxon>Bacteria division TA06</taxon>
    </lineage>
</organism>
<reference evidence="8 9" key="1">
    <citation type="submission" date="2018-06" db="EMBL/GenBank/DDBJ databases">
        <title>Extensive metabolic versatility and redundancy in microbially diverse, dynamic hydrothermal sediments.</title>
        <authorList>
            <person name="Dombrowski N."/>
            <person name="Teske A."/>
            <person name="Baker B.J."/>
        </authorList>
    </citation>
    <scope>NUCLEOTIDE SEQUENCE [LARGE SCALE GENOMIC DNA]</scope>
    <source>
        <strain evidence="8">B35_G9</strain>
    </source>
</reference>
<dbReference type="GO" id="GO:0030170">
    <property type="term" value="F:pyridoxal phosphate binding"/>
    <property type="evidence" value="ECO:0007669"/>
    <property type="project" value="InterPro"/>
</dbReference>
<dbReference type="GO" id="GO:0008483">
    <property type="term" value="F:transaminase activity"/>
    <property type="evidence" value="ECO:0007669"/>
    <property type="project" value="UniProtKB-KW"/>
</dbReference>
<evidence type="ECO:0000259" key="7">
    <source>
        <dbReference type="Pfam" id="PF00155"/>
    </source>
</evidence>
<dbReference type="InterPro" id="IPR050596">
    <property type="entry name" value="AspAT/PAT-like"/>
</dbReference>